<keyword evidence="4" id="KW-1185">Reference proteome</keyword>
<evidence type="ECO:0000256" key="1">
    <source>
        <dbReference type="ARBA" id="ARBA00006987"/>
    </source>
</evidence>
<comment type="similarity">
    <text evidence="1">Belongs to the UPF0065 (bug) family.</text>
</comment>
<dbReference type="EMBL" id="QJTC01000022">
    <property type="protein sequence ID" value="PYE74958.1"/>
    <property type="molecule type" value="Genomic_DNA"/>
</dbReference>
<dbReference type="Pfam" id="PF03401">
    <property type="entry name" value="TctC"/>
    <property type="match status" value="1"/>
</dbReference>
<evidence type="ECO:0000256" key="2">
    <source>
        <dbReference type="SAM" id="MobiDB-lite"/>
    </source>
</evidence>
<dbReference type="InterPro" id="IPR005064">
    <property type="entry name" value="BUG"/>
</dbReference>
<reference evidence="3 4" key="1">
    <citation type="submission" date="2018-06" db="EMBL/GenBank/DDBJ databases">
        <title>Genomic Encyclopedia of Type Strains, Phase III (KMG-III): the genomes of soil and plant-associated and newly described type strains.</title>
        <authorList>
            <person name="Whitman W."/>
        </authorList>
    </citation>
    <scope>NUCLEOTIDE SEQUENCE [LARGE SCALE GENOMIC DNA]</scope>
    <source>
        <strain evidence="3 4">CECT 7646</strain>
    </source>
</reference>
<evidence type="ECO:0000313" key="3">
    <source>
        <dbReference type="EMBL" id="PYE74958.1"/>
    </source>
</evidence>
<protein>
    <submittedName>
        <fullName evidence="3">Tripartite-type tricarboxylate transporter receptor subunit TctC</fullName>
    </submittedName>
</protein>
<sequence>MNAHDTAGLRPHGYFRSSAAAARPRRSHYDALPGPGAPTVQPAVAHPRLTQRTDPEKTDPMPSPSLPKRAWLGAIACAALTLAAAPAFAQPPAWPTKPVRLLIGFPGGSSPDAAARAIAEPLSRALGQPVIVESKVGASGNIATDLIAKATDDHTLGIVINGNLTSAKMLFPRLPYDPATDFTYLTLVGTAPLILVGRPDAPGGKAFFDAARAAGDKWNYGSVGTGSVAHLGMELLKAQVPGMTAVHVPYQGNPAVVNAMLGQQVEMALIPPGVALPHIKAGKLKAIGVTGGRSTLAPDVPPLADAGVKDFRLEVWTALVGPATLSQAAQARLAQVLPGILQNPETRHQLFNQGWSAPATASAQALQARVKEESAIMHNIIASRNIRIE</sequence>
<proteinExistence type="inferred from homology"/>
<evidence type="ECO:0000313" key="4">
    <source>
        <dbReference type="Proteomes" id="UP000247540"/>
    </source>
</evidence>
<dbReference type="PANTHER" id="PTHR42928">
    <property type="entry name" value="TRICARBOXYLATE-BINDING PROTEIN"/>
    <property type="match status" value="1"/>
</dbReference>
<comment type="caution">
    <text evidence="3">The sequence shown here is derived from an EMBL/GenBank/DDBJ whole genome shotgun (WGS) entry which is preliminary data.</text>
</comment>
<name>A0A318SD79_9BURK</name>
<organism evidence="3 4">
    <name type="scientific">Xylophilus ampelinus</name>
    <dbReference type="NCBI Taxonomy" id="54067"/>
    <lineage>
        <taxon>Bacteria</taxon>
        <taxon>Pseudomonadati</taxon>
        <taxon>Pseudomonadota</taxon>
        <taxon>Betaproteobacteria</taxon>
        <taxon>Burkholderiales</taxon>
        <taxon>Xylophilus</taxon>
    </lineage>
</organism>
<dbReference type="AlphaFoldDB" id="A0A318SD79"/>
<keyword evidence="3" id="KW-0675">Receptor</keyword>
<accession>A0A318SD79</accession>
<dbReference type="Proteomes" id="UP000247540">
    <property type="component" value="Unassembled WGS sequence"/>
</dbReference>
<dbReference type="PANTHER" id="PTHR42928:SF5">
    <property type="entry name" value="BLR1237 PROTEIN"/>
    <property type="match status" value="1"/>
</dbReference>
<dbReference type="Gene3D" id="3.40.190.150">
    <property type="entry name" value="Bordetella uptake gene, domain 1"/>
    <property type="match status" value="1"/>
</dbReference>
<dbReference type="CDD" id="cd07012">
    <property type="entry name" value="PBP2_Bug_TTT"/>
    <property type="match status" value="1"/>
</dbReference>
<dbReference type="InterPro" id="IPR042100">
    <property type="entry name" value="Bug_dom1"/>
</dbReference>
<gene>
    <name evidence="3" type="ORF">DFQ15_12240</name>
</gene>
<feature type="region of interest" description="Disordered" evidence="2">
    <location>
        <begin position="1"/>
        <end position="65"/>
    </location>
</feature>
<dbReference type="Gene3D" id="3.40.190.10">
    <property type="entry name" value="Periplasmic binding protein-like II"/>
    <property type="match status" value="1"/>
</dbReference>